<dbReference type="GO" id="GO:0008168">
    <property type="term" value="F:methyltransferase activity"/>
    <property type="evidence" value="ECO:0007669"/>
    <property type="project" value="UniProtKB-KW"/>
</dbReference>
<keyword evidence="2" id="KW-0808">Transferase</keyword>
<dbReference type="AlphaFoldDB" id="A0A1G2UUF5"/>
<reference evidence="5 6" key="1">
    <citation type="journal article" date="2016" name="Nat. Commun.">
        <title>Thousands of microbial genomes shed light on interconnected biogeochemical processes in an aquifer system.</title>
        <authorList>
            <person name="Anantharaman K."/>
            <person name="Brown C.T."/>
            <person name="Hug L.A."/>
            <person name="Sharon I."/>
            <person name="Castelle C.J."/>
            <person name="Probst A.J."/>
            <person name="Thomas B.C."/>
            <person name="Singh A."/>
            <person name="Wilkins M.J."/>
            <person name="Karaoz U."/>
            <person name="Brodie E.L."/>
            <person name="Williams K.H."/>
            <person name="Hubbard S.S."/>
            <person name="Banfield J.F."/>
        </authorList>
    </citation>
    <scope>NUCLEOTIDE SEQUENCE [LARGE SCALE GENOMIC DNA]</scope>
</reference>
<proteinExistence type="predicted"/>
<evidence type="ECO:0000256" key="1">
    <source>
        <dbReference type="ARBA" id="ARBA00022603"/>
    </source>
</evidence>
<dbReference type="Gene3D" id="2.60.40.1180">
    <property type="entry name" value="Golgi alpha-mannosidase II"/>
    <property type="match status" value="1"/>
</dbReference>
<dbReference type="InterPro" id="IPR013780">
    <property type="entry name" value="Glyco_hydro_b"/>
</dbReference>
<dbReference type="Gene3D" id="3.40.50.150">
    <property type="entry name" value="Vaccinia Virus protein VP39"/>
    <property type="match status" value="1"/>
</dbReference>
<dbReference type="EMBL" id="MHWT01000007">
    <property type="protein sequence ID" value="OHB12998.1"/>
    <property type="molecule type" value="Genomic_DNA"/>
</dbReference>
<dbReference type="SUPFAM" id="SSF53335">
    <property type="entry name" value="S-adenosyl-L-methionine-dependent methyltransferases"/>
    <property type="match status" value="1"/>
</dbReference>
<evidence type="ECO:0000256" key="3">
    <source>
        <dbReference type="ARBA" id="ARBA00022691"/>
    </source>
</evidence>
<dbReference type="PANTHER" id="PTHR43042">
    <property type="entry name" value="SAM-DEPENDENT METHYLTRANSFERASE"/>
    <property type="match status" value="1"/>
</dbReference>
<evidence type="ECO:0000256" key="2">
    <source>
        <dbReference type="ARBA" id="ARBA00022679"/>
    </source>
</evidence>
<feature type="domain" description="S-adenosylmethionine-dependent methyltransferase" evidence="4">
    <location>
        <begin position="65"/>
        <end position="240"/>
    </location>
</feature>
<evidence type="ECO:0000313" key="5">
    <source>
        <dbReference type="EMBL" id="OHB12998.1"/>
    </source>
</evidence>
<evidence type="ECO:0000259" key="4">
    <source>
        <dbReference type="Pfam" id="PF10672"/>
    </source>
</evidence>
<dbReference type="GO" id="GO:0032259">
    <property type="term" value="P:methylation"/>
    <property type="evidence" value="ECO:0007669"/>
    <property type="project" value="UniProtKB-KW"/>
</dbReference>
<dbReference type="Proteomes" id="UP000176558">
    <property type="component" value="Unassembled WGS sequence"/>
</dbReference>
<sequence length="299" mass="33617">MKILITKKSADYEFFDSGDGEKLERYGSIILTRPDPQAIWSKKLDKSQWEKADAVYTRVGTSGKWKVKEGINKNWQVSLGDLTFNLELLPSKHLGLFPEQSGQWKWLEEKIKMRYESTKHANETNKKIQVLNLFAYTGGASMTCARTGASVVHVDASKFMVDLAHKNLDSSGLSDKPVRFIVDDVRKFVEREIKRGNKYDVILLDPPVYGKGPKGEAWNIKTDLQPLLLRLKSLLSPNPIAVVLNGYASGYSHITYAQLLESFAKNYNSKITSGELAIKETSGGRLLPCGIFARLEIEN</sequence>
<name>A0A1G2UUF5_9BACT</name>
<dbReference type="InterPro" id="IPR029063">
    <property type="entry name" value="SAM-dependent_MTases_sf"/>
</dbReference>
<dbReference type="PANTHER" id="PTHR43042:SF2">
    <property type="entry name" value="SAM-DEPENDENT METHYLTRANSFERASE"/>
    <property type="match status" value="1"/>
</dbReference>
<organism evidence="5 6">
    <name type="scientific">Candidatus Zambryskibacteria bacterium RIFCSPLOWO2_12_FULL_39_23</name>
    <dbReference type="NCBI Taxonomy" id="1802776"/>
    <lineage>
        <taxon>Bacteria</taxon>
        <taxon>Candidatus Zambryskiibacteriota</taxon>
    </lineage>
</organism>
<keyword evidence="3" id="KW-0949">S-adenosyl-L-methionine</keyword>
<dbReference type="Pfam" id="PF10672">
    <property type="entry name" value="Methyltrans_SAM"/>
    <property type="match status" value="1"/>
</dbReference>
<gene>
    <name evidence="5" type="ORF">A3G99_02280</name>
</gene>
<comment type="caution">
    <text evidence="5">The sequence shown here is derived from an EMBL/GenBank/DDBJ whole genome shotgun (WGS) entry which is preliminary data.</text>
</comment>
<keyword evidence="1" id="KW-0489">Methyltransferase</keyword>
<evidence type="ECO:0000313" key="6">
    <source>
        <dbReference type="Proteomes" id="UP000176558"/>
    </source>
</evidence>
<dbReference type="CDD" id="cd02440">
    <property type="entry name" value="AdoMet_MTases"/>
    <property type="match status" value="1"/>
</dbReference>
<dbReference type="InterPro" id="IPR019614">
    <property type="entry name" value="SAM-dep_methyl-trfase"/>
</dbReference>
<protein>
    <recommendedName>
        <fullName evidence="4">S-adenosylmethionine-dependent methyltransferase domain-containing protein</fullName>
    </recommendedName>
</protein>
<accession>A0A1G2UUF5</accession>